<evidence type="ECO:0000256" key="4">
    <source>
        <dbReference type="ARBA" id="ARBA00023163"/>
    </source>
</evidence>
<evidence type="ECO:0000256" key="2">
    <source>
        <dbReference type="ARBA" id="ARBA00010239"/>
    </source>
</evidence>
<keyword evidence="3" id="KW-0805">Transcription regulation</keyword>
<dbReference type="VEuPathDB" id="FungiDB:AMAG_12649"/>
<dbReference type="EMBL" id="GG745357">
    <property type="protein sequence ID" value="KNE68472.1"/>
    <property type="molecule type" value="Genomic_DNA"/>
</dbReference>
<dbReference type="GO" id="GO:0006355">
    <property type="term" value="P:regulation of DNA-templated transcription"/>
    <property type="evidence" value="ECO:0007669"/>
    <property type="project" value="InterPro"/>
</dbReference>
<feature type="region of interest" description="Disordered" evidence="6">
    <location>
        <begin position="574"/>
        <end position="615"/>
    </location>
</feature>
<accession>A0A0L0T169</accession>
<keyword evidence="9" id="KW-1185">Reference proteome</keyword>
<dbReference type="eggNOG" id="KOG1601">
    <property type="taxonomic scope" value="Eukaryota"/>
</dbReference>
<keyword evidence="4" id="KW-0804">Transcription</keyword>
<feature type="compositionally biased region" description="Basic and acidic residues" evidence="6">
    <location>
        <begin position="447"/>
        <end position="459"/>
    </location>
</feature>
<dbReference type="InterPro" id="IPR013088">
    <property type="entry name" value="Znf_NHR/GATA"/>
</dbReference>
<feature type="region of interest" description="Disordered" evidence="6">
    <location>
        <begin position="447"/>
        <end position="499"/>
    </location>
</feature>
<dbReference type="GO" id="GO:0000228">
    <property type="term" value="C:nuclear chromosome"/>
    <property type="evidence" value="ECO:0007669"/>
    <property type="project" value="InterPro"/>
</dbReference>
<reference evidence="9" key="2">
    <citation type="submission" date="2009-11" db="EMBL/GenBank/DDBJ databases">
        <title>The Genome Sequence of Allomyces macrogynus strain ATCC 38327.</title>
        <authorList>
            <consortium name="The Broad Institute Genome Sequencing Platform"/>
            <person name="Russ C."/>
            <person name="Cuomo C."/>
            <person name="Shea T."/>
            <person name="Young S.K."/>
            <person name="Zeng Q."/>
            <person name="Koehrsen M."/>
            <person name="Haas B."/>
            <person name="Borodovsky M."/>
            <person name="Guigo R."/>
            <person name="Alvarado L."/>
            <person name="Berlin A."/>
            <person name="Borenstein D."/>
            <person name="Chen Z."/>
            <person name="Engels R."/>
            <person name="Freedman E."/>
            <person name="Gellesch M."/>
            <person name="Goldberg J."/>
            <person name="Griggs A."/>
            <person name="Gujja S."/>
            <person name="Heiman D."/>
            <person name="Hepburn T."/>
            <person name="Howarth C."/>
            <person name="Jen D."/>
            <person name="Larson L."/>
            <person name="Lewis B."/>
            <person name="Mehta T."/>
            <person name="Park D."/>
            <person name="Pearson M."/>
            <person name="Roberts A."/>
            <person name="Saif S."/>
            <person name="Shenoy N."/>
            <person name="Sisk P."/>
            <person name="Stolte C."/>
            <person name="Sykes S."/>
            <person name="Walk T."/>
            <person name="White J."/>
            <person name="Yandava C."/>
            <person name="Burger G."/>
            <person name="Gray M.W."/>
            <person name="Holland P.W.H."/>
            <person name="King N."/>
            <person name="Lang F.B.F."/>
            <person name="Roger A.J."/>
            <person name="Ruiz-Trillo I."/>
            <person name="Lander E."/>
            <person name="Nusbaum C."/>
        </authorList>
    </citation>
    <scope>NUCLEOTIDE SEQUENCE [LARGE SCALE GENOMIC DNA]</scope>
    <source>
        <strain evidence="9">ATCC 38327</strain>
    </source>
</reference>
<name>A0A0L0T169_ALLM3</name>
<dbReference type="STRING" id="578462.A0A0L0T169"/>
<dbReference type="GO" id="GO:0008270">
    <property type="term" value="F:zinc ion binding"/>
    <property type="evidence" value="ECO:0007669"/>
    <property type="project" value="InterPro"/>
</dbReference>
<feature type="region of interest" description="Disordered" evidence="6">
    <location>
        <begin position="1"/>
        <end position="23"/>
    </location>
</feature>
<protein>
    <recommendedName>
        <fullName evidence="7">GATA-type domain-containing protein</fullName>
    </recommendedName>
</protein>
<feature type="region of interest" description="Disordered" evidence="6">
    <location>
        <begin position="348"/>
        <end position="372"/>
    </location>
</feature>
<dbReference type="GO" id="GO:0006338">
    <property type="term" value="P:chromatin remodeling"/>
    <property type="evidence" value="ECO:0007669"/>
    <property type="project" value="InterPro"/>
</dbReference>
<dbReference type="InterPro" id="IPR000679">
    <property type="entry name" value="Znf_GATA"/>
</dbReference>
<dbReference type="SMART" id="SM00401">
    <property type="entry name" value="ZnF_GATA"/>
    <property type="match status" value="1"/>
</dbReference>
<feature type="region of interest" description="Disordered" evidence="6">
    <location>
        <begin position="115"/>
        <end position="142"/>
    </location>
</feature>
<evidence type="ECO:0000313" key="9">
    <source>
        <dbReference type="Proteomes" id="UP000054350"/>
    </source>
</evidence>
<dbReference type="InterPro" id="IPR006939">
    <property type="entry name" value="SNF5"/>
</dbReference>
<organism evidence="8 9">
    <name type="scientific">Allomyces macrogynus (strain ATCC 38327)</name>
    <name type="common">Allomyces javanicus var. macrogynus</name>
    <dbReference type="NCBI Taxonomy" id="578462"/>
    <lineage>
        <taxon>Eukaryota</taxon>
        <taxon>Fungi</taxon>
        <taxon>Fungi incertae sedis</taxon>
        <taxon>Blastocladiomycota</taxon>
        <taxon>Blastocladiomycetes</taxon>
        <taxon>Blastocladiales</taxon>
        <taxon>Blastocladiaceae</taxon>
        <taxon>Allomyces</taxon>
    </lineage>
</organism>
<evidence type="ECO:0000313" key="8">
    <source>
        <dbReference type="EMBL" id="KNE68472.1"/>
    </source>
</evidence>
<feature type="compositionally biased region" description="Low complexity" evidence="6">
    <location>
        <begin position="14"/>
        <end position="23"/>
    </location>
</feature>
<feature type="compositionally biased region" description="Polar residues" evidence="6">
    <location>
        <begin position="121"/>
        <end position="133"/>
    </location>
</feature>
<dbReference type="CDD" id="cd00202">
    <property type="entry name" value="ZnF_GATA"/>
    <property type="match status" value="1"/>
</dbReference>
<evidence type="ECO:0000256" key="6">
    <source>
        <dbReference type="SAM" id="MobiDB-lite"/>
    </source>
</evidence>
<dbReference type="PANTHER" id="PTHR10019">
    <property type="entry name" value="SNF5"/>
    <property type="match status" value="1"/>
</dbReference>
<feature type="compositionally biased region" description="Basic and acidic residues" evidence="6">
    <location>
        <begin position="351"/>
        <end position="372"/>
    </location>
</feature>
<dbReference type="SUPFAM" id="SSF57716">
    <property type="entry name" value="Glucocorticoid receptor-like (DNA-binding domain)"/>
    <property type="match status" value="1"/>
</dbReference>
<sequence length="615" mass="65412">MSAAIPHAHARQYAARGQPAPATAAYPTTPAAAYRGSAHASAMAMRNVPMAMPTPAPTIPRKRAFAESDYANRVRMLPNGLVVPSSFAKEEPDVDVDDLSDDEVDVARPRRAAAKAAQLSFHDTPSSASTPRGSTLAGPPALSAKRARRHTNYLTVHAYTPAQRAAAADLRELLIPIKLELDLDGYKLRDLFVWNVREAMVSPEKFAEIMCTDLGLAPKFVPIIAMSIRNQIDECVELGAELVDDVAWDEPLIVEIEFLIGRVLVRDRFEWDPQGTLTPEQFARTTCADLGLAGEYVPLLAAATRDAIHRQLRDRLHGHMAPPPARVPPIHRPARDADEWAPTLDVLDAGDLEKHASKDERESRRARRETARAAHAVTRRKWSAVMANVEEMRKLEDAIELATLLAHPATAASVVATTKMAAGGATGAGATAMAAPAPAALSRAKCECGGDAAGHDRRSNRSSAPVSGGLATAAASPAAPPATSRRDRGPRFATELPPPVTNRLIKGLSLVDQEQWRCAHCGIDATRTLSIRRGPTGPRSLCNACGIRYSTHGALPLQRQGRYTALYHRKSASSTTGATAVATAPPSAASTAPSPSTAAAATGDSSTTRAAETSA</sequence>
<reference evidence="8 9" key="1">
    <citation type="submission" date="2009-11" db="EMBL/GenBank/DDBJ databases">
        <title>Annotation of Allomyces macrogynus ATCC 38327.</title>
        <authorList>
            <consortium name="The Broad Institute Genome Sequencing Platform"/>
            <person name="Russ C."/>
            <person name="Cuomo C."/>
            <person name="Burger G."/>
            <person name="Gray M.W."/>
            <person name="Holland P.W.H."/>
            <person name="King N."/>
            <person name="Lang F.B.F."/>
            <person name="Roger A.J."/>
            <person name="Ruiz-Trillo I."/>
            <person name="Young S.K."/>
            <person name="Zeng Q."/>
            <person name="Gargeya S."/>
            <person name="Fitzgerald M."/>
            <person name="Haas B."/>
            <person name="Abouelleil A."/>
            <person name="Alvarado L."/>
            <person name="Arachchi H.M."/>
            <person name="Berlin A."/>
            <person name="Chapman S.B."/>
            <person name="Gearin G."/>
            <person name="Goldberg J."/>
            <person name="Griggs A."/>
            <person name="Gujja S."/>
            <person name="Hansen M."/>
            <person name="Heiman D."/>
            <person name="Howarth C."/>
            <person name="Larimer J."/>
            <person name="Lui A."/>
            <person name="MacDonald P.J.P."/>
            <person name="McCowen C."/>
            <person name="Montmayeur A."/>
            <person name="Murphy C."/>
            <person name="Neiman D."/>
            <person name="Pearson M."/>
            <person name="Priest M."/>
            <person name="Roberts A."/>
            <person name="Saif S."/>
            <person name="Shea T."/>
            <person name="Sisk P."/>
            <person name="Stolte C."/>
            <person name="Sykes S."/>
            <person name="Wortman J."/>
            <person name="Nusbaum C."/>
            <person name="Birren B."/>
        </authorList>
    </citation>
    <scope>NUCLEOTIDE SEQUENCE [LARGE SCALE GENOMIC DNA]</scope>
    <source>
        <strain evidence="8 9">ATCC 38327</strain>
    </source>
</reference>
<evidence type="ECO:0000256" key="5">
    <source>
        <dbReference type="ARBA" id="ARBA00023242"/>
    </source>
</evidence>
<dbReference type="GO" id="GO:0043565">
    <property type="term" value="F:sequence-specific DNA binding"/>
    <property type="evidence" value="ECO:0007669"/>
    <property type="project" value="InterPro"/>
</dbReference>
<dbReference type="OrthoDB" id="10258327at2759"/>
<comment type="similarity">
    <text evidence="2">Belongs to the SNF5 family.</text>
</comment>
<dbReference type="Proteomes" id="UP000054350">
    <property type="component" value="Unassembled WGS sequence"/>
</dbReference>
<feature type="domain" description="GATA-type" evidence="7">
    <location>
        <begin position="512"/>
        <end position="564"/>
    </location>
</feature>
<dbReference type="Gene3D" id="3.30.50.10">
    <property type="entry name" value="Erythroid Transcription Factor GATA-1, subunit A"/>
    <property type="match status" value="1"/>
</dbReference>
<evidence type="ECO:0000256" key="1">
    <source>
        <dbReference type="ARBA" id="ARBA00004123"/>
    </source>
</evidence>
<keyword evidence="5" id="KW-0539">Nucleus</keyword>
<evidence type="ECO:0000259" key="7">
    <source>
        <dbReference type="SMART" id="SM00401"/>
    </source>
</evidence>
<dbReference type="Pfam" id="PF00320">
    <property type="entry name" value="GATA"/>
    <property type="match status" value="1"/>
</dbReference>
<comment type="subcellular location">
    <subcellularLocation>
        <location evidence="1">Nucleus</location>
    </subcellularLocation>
</comment>
<dbReference type="AlphaFoldDB" id="A0A0L0T169"/>
<gene>
    <name evidence="8" type="ORF">AMAG_12649</name>
</gene>
<evidence type="ECO:0000256" key="3">
    <source>
        <dbReference type="ARBA" id="ARBA00023015"/>
    </source>
</evidence>
<proteinExistence type="inferred from homology"/>
<feature type="compositionally biased region" description="Low complexity" evidence="6">
    <location>
        <begin position="471"/>
        <end position="483"/>
    </location>
</feature>
<dbReference type="Pfam" id="PF04855">
    <property type="entry name" value="SNF5"/>
    <property type="match status" value="1"/>
</dbReference>
<dbReference type="eggNOG" id="KOG1649">
    <property type="taxonomic scope" value="Eukaryota"/>
</dbReference>